<dbReference type="RefSeq" id="XP_018984680.1">
    <property type="nucleotide sequence ID" value="XM_019128993.1"/>
</dbReference>
<keyword evidence="3 6" id="KW-1133">Transmembrane helix</keyword>
<sequence>MDTPRYDANFIPGTINIYAFETDDAEPQKGHSGLGLKTSGKIILTPQPSDSPNDPLNWGFWKKYRNLLLLAFITGFTAATSNDAGATQDSLNEIYGISYDAMNTGAGVLFAAIGYGTWVLAPASALYGRRITYLVCTLLGLVGAIWFACAKRTSDTIWSQLFVGASEACAEAQVQLSLSDMFFSHQLGGVLTVYIMATSVGTFLGPLVAGFISADMGFRWVGWFGAIISGGLLIVLFFGLEETSFDRSLYMRRLDASNSLYSEIALPKMVDDKGAGKEKLADPSVEEESLSGSLDHRTNSHRESAGPIYGTGADEPVVSYWKSIRIITPATNLKGYGFKQYMKQLMMIPRVFTFPPVLLSGLLWGLQDCFLTFYLTTEEDTYYDAPFNYTDKAVAIMNVPTLIGAVIGCIYAGSLSDKHVLWMARRNNGVQEAEFRLWFLILPALLSPLGLLMFGIGTGNGMSWPFTYMGLVFIGVGWGCIGDISMSYLMDAYPEMVLEGMVG</sequence>
<evidence type="ECO:0000256" key="2">
    <source>
        <dbReference type="ARBA" id="ARBA00022692"/>
    </source>
</evidence>
<feature type="transmembrane region" description="Helical" evidence="6">
    <location>
        <begin position="220"/>
        <end position="240"/>
    </location>
</feature>
<evidence type="ECO:0000256" key="6">
    <source>
        <dbReference type="SAM" id="Phobius"/>
    </source>
</evidence>
<feature type="transmembrane region" description="Helical" evidence="6">
    <location>
        <begin position="395"/>
        <end position="416"/>
    </location>
</feature>
<proteinExistence type="predicted"/>
<evidence type="ECO:0008006" key="9">
    <source>
        <dbReference type="Google" id="ProtNLM"/>
    </source>
</evidence>
<evidence type="ECO:0000256" key="5">
    <source>
        <dbReference type="SAM" id="MobiDB-lite"/>
    </source>
</evidence>
<dbReference type="OrthoDB" id="5215911at2759"/>
<feature type="transmembrane region" description="Helical" evidence="6">
    <location>
        <begin position="191"/>
        <end position="214"/>
    </location>
</feature>
<gene>
    <name evidence="7" type="ORF">BABINDRAFT_161760</name>
</gene>
<name>A0A1E3QQK5_9ASCO</name>
<keyword evidence="8" id="KW-1185">Reference proteome</keyword>
<protein>
    <recommendedName>
        <fullName evidence="9">Major facilitator superfamily (MFS) profile domain-containing protein</fullName>
    </recommendedName>
</protein>
<organism evidence="7 8">
    <name type="scientific">Babjeviella inositovora NRRL Y-12698</name>
    <dbReference type="NCBI Taxonomy" id="984486"/>
    <lineage>
        <taxon>Eukaryota</taxon>
        <taxon>Fungi</taxon>
        <taxon>Dikarya</taxon>
        <taxon>Ascomycota</taxon>
        <taxon>Saccharomycotina</taxon>
        <taxon>Pichiomycetes</taxon>
        <taxon>Serinales incertae sedis</taxon>
        <taxon>Babjeviella</taxon>
    </lineage>
</organism>
<dbReference type="PANTHER" id="PTHR23502:SF34">
    <property type="entry name" value="PROTEIN HOL1"/>
    <property type="match status" value="1"/>
</dbReference>
<dbReference type="PANTHER" id="PTHR23502">
    <property type="entry name" value="MAJOR FACILITATOR SUPERFAMILY"/>
    <property type="match status" value="1"/>
</dbReference>
<accession>A0A1E3QQK5</accession>
<evidence type="ECO:0000313" key="8">
    <source>
        <dbReference type="Proteomes" id="UP000094336"/>
    </source>
</evidence>
<dbReference type="InterPro" id="IPR036259">
    <property type="entry name" value="MFS_trans_sf"/>
</dbReference>
<dbReference type="InterPro" id="IPR011701">
    <property type="entry name" value="MFS"/>
</dbReference>
<feature type="transmembrane region" description="Helical" evidence="6">
    <location>
        <begin position="131"/>
        <end position="150"/>
    </location>
</feature>
<feature type="transmembrane region" description="Helical" evidence="6">
    <location>
        <begin position="462"/>
        <end position="481"/>
    </location>
</feature>
<keyword evidence="4 6" id="KW-0472">Membrane</keyword>
<feature type="transmembrane region" description="Helical" evidence="6">
    <location>
        <begin position="351"/>
        <end position="375"/>
    </location>
</feature>
<evidence type="ECO:0000256" key="3">
    <source>
        <dbReference type="ARBA" id="ARBA00022989"/>
    </source>
</evidence>
<evidence type="ECO:0000256" key="1">
    <source>
        <dbReference type="ARBA" id="ARBA00004141"/>
    </source>
</evidence>
<feature type="region of interest" description="Disordered" evidence="5">
    <location>
        <begin position="274"/>
        <end position="306"/>
    </location>
</feature>
<evidence type="ECO:0000256" key="4">
    <source>
        <dbReference type="ARBA" id="ARBA00023136"/>
    </source>
</evidence>
<dbReference type="EMBL" id="KV454432">
    <property type="protein sequence ID" value="ODQ79352.1"/>
    <property type="molecule type" value="Genomic_DNA"/>
</dbReference>
<evidence type="ECO:0000313" key="7">
    <source>
        <dbReference type="EMBL" id="ODQ79352.1"/>
    </source>
</evidence>
<dbReference type="GO" id="GO:0022857">
    <property type="term" value="F:transmembrane transporter activity"/>
    <property type="evidence" value="ECO:0007669"/>
    <property type="project" value="InterPro"/>
</dbReference>
<dbReference type="GeneID" id="30146846"/>
<feature type="non-terminal residue" evidence="7">
    <location>
        <position position="503"/>
    </location>
</feature>
<feature type="transmembrane region" description="Helical" evidence="6">
    <location>
        <begin position="437"/>
        <end position="456"/>
    </location>
</feature>
<dbReference type="FunFam" id="1.20.1250.20:FF:000224">
    <property type="entry name" value="MFS transporter, putative"/>
    <property type="match status" value="1"/>
</dbReference>
<dbReference type="AlphaFoldDB" id="A0A1E3QQK5"/>
<feature type="compositionally biased region" description="Basic and acidic residues" evidence="5">
    <location>
        <begin position="294"/>
        <end position="304"/>
    </location>
</feature>
<keyword evidence="2 6" id="KW-0812">Transmembrane</keyword>
<dbReference type="STRING" id="984486.A0A1E3QQK5"/>
<dbReference type="SUPFAM" id="SSF103473">
    <property type="entry name" value="MFS general substrate transporter"/>
    <property type="match status" value="1"/>
</dbReference>
<dbReference type="Gene3D" id="1.20.1250.20">
    <property type="entry name" value="MFS general substrate transporter like domains"/>
    <property type="match status" value="1"/>
</dbReference>
<dbReference type="GO" id="GO:0005886">
    <property type="term" value="C:plasma membrane"/>
    <property type="evidence" value="ECO:0007669"/>
    <property type="project" value="TreeGrafter"/>
</dbReference>
<comment type="subcellular location">
    <subcellularLocation>
        <location evidence="1">Membrane</location>
        <topology evidence="1">Multi-pass membrane protein</topology>
    </subcellularLocation>
</comment>
<dbReference type="GO" id="GO:0000324">
    <property type="term" value="C:fungal-type vacuole"/>
    <property type="evidence" value="ECO:0007669"/>
    <property type="project" value="TreeGrafter"/>
</dbReference>
<dbReference type="Pfam" id="PF07690">
    <property type="entry name" value="MFS_1"/>
    <property type="match status" value="1"/>
</dbReference>
<dbReference type="Proteomes" id="UP000094336">
    <property type="component" value="Unassembled WGS sequence"/>
</dbReference>
<reference evidence="8" key="1">
    <citation type="submission" date="2016-05" db="EMBL/GenBank/DDBJ databases">
        <title>Comparative genomics of biotechnologically important yeasts.</title>
        <authorList>
            <consortium name="DOE Joint Genome Institute"/>
            <person name="Riley R."/>
            <person name="Haridas S."/>
            <person name="Wolfe K.H."/>
            <person name="Lopes M.R."/>
            <person name="Hittinger C.T."/>
            <person name="Goker M."/>
            <person name="Salamov A."/>
            <person name="Wisecaver J."/>
            <person name="Long T.M."/>
            <person name="Aerts A.L."/>
            <person name="Barry K."/>
            <person name="Choi C."/>
            <person name="Clum A."/>
            <person name="Coughlan A.Y."/>
            <person name="Deshpande S."/>
            <person name="Douglass A.P."/>
            <person name="Hanson S.J."/>
            <person name="Klenk H.-P."/>
            <person name="Labutti K."/>
            <person name="Lapidus A."/>
            <person name="Lindquist E."/>
            <person name="Lipzen A."/>
            <person name="Meier-Kolthoff J.P."/>
            <person name="Ohm R.A."/>
            <person name="Otillar R.P."/>
            <person name="Pangilinan J."/>
            <person name="Peng Y."/>
            <person name="Rokas A."/>
            <person name="Rosa C.A."/>
            <person name="Scheuner C."/>
            <person name="Sibirny A.A."/>
            <person name="Slot J.C."/>
            <person name="Stielow J.B."/>
            <person name="Sun H."/>
            <person name="Kurtzman C.P."/>
            <person name="Blackwell M."/>
            <person name="Grigoriev I.V."/>
            <person name="Jeffries T.W."/>
        </authorList>
    </citation>
    <scope>NUCLEOTIDE SEQUENCE [LARGE SCALE GENOMIC DNA]</scope>
    <source>
        <strain evidence="8">NRRL Y-12698</strain>
    </source>
</reference>
<feature type="transmembrane region" description="Helical" evidence="6">
    <location>
        <begin position="106"/>
        <end position="125"/>
    </location>
</feature>